<dbReference type="InterPro" id="IPR000014">
    <property type="entry name" value="PAS"/>
</dbReference>
<keyword evidence="11 12" id="KW-0472">Membrane</keyword>
<dbReference type="Pfam" id="PF00512">
    <property type="entry name" value="HisKA"/>
    <property type="match status" value="1"/>
</dbReference>
<dbReference type="InterPro" id="IPR036890">
    <property type="entry name" value="HATPase_C_sf"/>
</dbReference>
<evidence type="ECO:0000256" key="7">
    <source>
        <dbReference type="ARBA" id="ARBA00022777"/>
    </source>
</evidence>
<feature type="transmembrane region" description="Helical" evidence="12">
    <location>
        <begin position="94"/>
        <end position="112"/>
    </location>
</feature>
<keyword evidence="7" id="KW-0418">Kinase</keyword>
<dbReference type="CDD" id="cd00075">
    <property type="entry name" value="HATPase"/>
    <property type="match status" value="1"/>
</dbReference>
<keyword evidence="16" id="KW-1185">Reference proteome</keyword>
<dbReference type="PROSITE" id="PS50112">
    <property type="entry name" value="PAS"/>
    <property type="match status" value="1"/>
</dbReference>
<evidence type="ECO:0000256" key="9">
    <source>
        <dbReference type="ARBA" id="ARBA00022989"/>
    </source>
</evidence>
<dbReference type="GO" id="GO:0000156">
    <property type="term" value="F:phosphorelay response regulator activity"/>
    <property type="evidence" value="ECO:0007669"/>
    <property type="project" value="TreeGrafter"/>
</dbReference>
<evidence type="ECO:0000256" key="5">
    <source>
        <dbReference type="ARBA" id="ARBA00022692"/>
    </source>
</evidence>
<reference evidence="15" key="1">
    <citation type="submission" date="2020-08" db="EMBL/GenBank/DDBJ databases">
        <title>Ramlibacter sp. GTP1 16S ribosomal RNA gene genome sequencing and assembly.</title>
        <authorList>
            <person name="Kang M."/>
        </authorList>
    </citation>
    <scope>NUCLEOTIDE SEQUENCE</scope>
    <source>
        <strain evidence="15">GTP1</strain>
    </source>
</reference>
<dbReference type="GO" id="GO:0030295">
    <property type="term" value="F:protein kinase activator activity"/>
    <property type="evidence" value="ECO:0007669"/>
    <property type="project" value="TreeGrafter"/>
</dbReference>
<dbReference type="GO" id="GO:0007234">
    <property type="term" value="P:osmosensory signaling via phosphorelay pathway"/>
    <property type="evidence" value="ECO:0007669"/>
    <property type="project" value="TreeGrafter"/>
</dbReference>
<gene>
    <name evidence="15" type="ORF">H8R02_02075</name>
</gene>
<dbReference type="PANTHER" id="PTHR42878">
    <property type="entry name" value="TWO-COMPONENT HISTIDINE KINASE"/>
    <property type="match status" value="1"/>
</dbReference>
<accession>A0A923S0G0</accession>
<dbReference type="PROSITE" id="PS50109">
    <property type="entry name" value="HIS_KIN"/>
    <property type="match status" value="1"/>
</dbReference>
<comment type="caution">
    <text evidence="15">The sequence shown here is derived from an EMBL/GenBank/DDBJ whole genome shotgun (WGS) entry which is preliminary data.</text>
</comment>
<dbReference type="PANTHER" id="PTHR42878:SF7">
    <property type="entry name" value="SENSOR HISTIDINE KINASE GLRK"/>
    <property type="match status" value="1"/>
</dbReference>
<evidence type="ECO:0000313" key="15">
    <source>
        <dbReference type="EMBL" id="MBC5763220.1"/>
    </source>
</evidence>
<evidence type="ECO:0000256" key="2">
    <source>
        <dbReference type="ARBA" id="ARBA00004141"/>
    </source>
</evidence>
<dbReference type="InterPro" id="IPR003594">
    <property type="entry name" value="HATPase_dom"/>
</dbReference>
<protein>
    <recommendedName>
        <fullName evidence="3">histidine kinase</fullName>
        <ecNumber evidence="3">2.7.13.3</ecNumber>
    </recommendedName>
</protein>
<dbReference type="Pfam" id="PF02518">
    <property type="entry name" value="HATPase_c"/>
    <property type="match status" value="1"/>
</dbReference>
<dbReference type="EMBL" id="JACORU010000001">
    <property type="protein sequence ID" value="MBC5763220.1"/>
    <property type="molecule type" value="Genomic_DNA"/>
</dbReference>
<dbReference type="Gene3D" id="3.30.565.10">
    <property type="entry name" value="Histidine kinase-like ATPase, C-terminal domain"/>
    <property type="match status" value="1"/>
</dbReference>
<proteinExistence type="predicted"/>
<feature type="domain" description="Histidine kinase" evidence="13">
    <location>
        <begin position="343"/>
        <end position="558"/>
    </location>
</feature>
<feature type="domain" description="PAS" evidence="14">
    <location>
        <begin position="210"/>
        <end position="247"/>
    </location>
</feature>
<evidence type="ECO:0000256" key="6">
    <source>
        <dbReference type="ARBA" id="ARBA00022741"/>
    </source>
</evidence>
<dbReference type="Pfam" id="PF13188">
    <property type="entry name" value="PAS_8"/>
    <property type="match status" value="1"/>
</dbReference>
<feature type="transmembrane region" description="Helical" evidence="12">
    <location>
        <begin position="63"/>
        <end position="82"/>
    </location>
</feature>
<dbReference type="InterPro" id="IPR036097">
    <property type="entry name" value="HisK_dim/P_sf"/>
</dbReference>
<sequence length="571" mass="61655">MDTTASNQSPWAVPVAALAGGEESAFDRLWRGFMTARVGIAVVLTLLLGLMLTIGPQTNVNEWLVGLCVTYLAAATAVRMLSQPMQAGPLFDPQWVSTIGVDLLAFATLQFLQAGGLNYSPLFTLPVLTAAVLGSALLALGTAAAVTLLLLVDTWVIALQHPADYSQRFLQAGLTGLGFFVVAVLANQLASRLAREERKARSSVVAALMQSQVNELVIETLSEGVLVVDQRSAVLAANPAASALLGWDMKRTPPPQVLGIDPSCAPLLALARLTFEQRAPQDADLALPLPAGERRLVHVRTRLTPPQQPQAVGVCVMFLQDLREMEARLRTEKLAAMGRMSTAVAHEIRNPLAAIAQANELLAEELAEPVQKQLSELVRQNAQRLARIVEEILDIARVQQQRPEAEWLVLDESVCTVCDEWAEHAHASDRVRQELGAGIAAVDFEGDHLRRVLVNLLDNALRYAGRSSDSIVVSTRVGENGQPQLVVFSDGEPIDAGVQQHLFEPFFSSESRSSGLGLYICRELCSRHGATLGYRRVSATGGAVREGNEFFVNFRAHAAVAPAVRFDTIPG</sequence>
<feature type="transmembrane region" description="Helical" evidence="12">
    <location>
        <begin position="169"/>
        <end position="190"/>
    </location>
</feature>
<dbReference type="InterPro" id="IPR050351">
    <property type="entry name" value="BphY/WalK/GraS-like"/>
</dbReference>
<evidence type="ECO:0000313" key="16">
    <source>
        <dbReference type="Proteomes" id="UP000596827"/>
    </source>
</evidence>
<dbReference type="SMART" id="SM00387">
    <property type="entry name" value="HATPase_c"/>
    <property type="match status" value="1"/>
</dbReference>
<evidence type="ECO:0000256" key="3">
    <source>
        <dbReference type="ARBA" id="ARBA00012438"/>
    </source>
</evidence>
<dbReference type="InterPro" id="IPR035965">
    <property type="entry name" value="PAS-like_dom_sf"/>
</dbReference>
<keyword evidence="4" id="KW-0808">Transferase</keyword>
<keyword evidence="9 12" id="KW-1133">Transmembrane helix</keyword>
<evidence type="ECO:0000259" key="14">
    <source>
        <dbReference type="PROSITE" id="PS50112"/>
    </source>
</evidence>
<evidence type="ECO:0000256" key="10">
    <source>
        <dbReference type="ARBA" id="ARBA00023012"/>
    </source>
</evidence>
<dbReference type="InterPro" id="IPR003661">
    <property type="entry name" value="HisK_dim/P_dom"/>
</dbReference>
<dbReference type="AlphaFoldDB" id="A0A923S0G0"/>
<dbReference type="EC" id="2.7.13.3" evidence="3"/>
<dbReference type="SUPFAM" id="SSF55874">
    <property type="entry name" value="ATPase domain of HSP90 chaperone/DNA topoisomerase II/histidine kinase"/>
    <property type="match status" value="1"/>
</dbReference>
<feature type="transmembrane region" description="Helical" evidence="12">
    <location>
        <begin position="38"/>
        <end position="57"/>
    </location>
</feature>
<dbReference type="Pfam" id="PF25323">
    <property type="entry name" value="6TM_PilS"/>
    <property type="match status" value="1"/>
</dbReference>
<dbReference type="SUPFAM" id="SSF47384">
    <property type="entry name" value="Homodimeric domain of signal transducing histidine kinase"/>
    <property type="match status" value="1"/>
</dbReference>
<evidence type="ECO:0000256" key="1">
    <source>
        <dbReference type="ARBA" id="ARBA00000085"/>
    </source>
</evidence>
<dbReference type="Gene3D" id="1.10.287.130">
    <property type="match status" value="1"/>
</dbReference>
<dbReference type="SUPFAM" id="SSF55785">
    <property type="entry name" value="PYP-like sensor domain (PAS domain)"/>
    <property type="match status" value="1"/>
</dbReference>
<dbReference type="GO" id="GO:0005524">
    <property type="term" value="F:ATP binding"/>
    <property type="evidence" value="ECO:0007669"/>
    <property type="project" value="UniProtKB-KW"/>
</dbReference>
<evidence type="ECO:0000256" key="11">
    <source>
        <dbReference type="ARBA" id="ARBA00023136"/>
    </source>
</evidence>
<evidence type="ECO:0000256" key="4">
    <source>
        <dbReference type="ARBA" id="ARBA00022679"/>
    </source>
</evidence>
<name>A0A923S0G0_9BURK</name>
<dbReference type="InterPro" id="IPR005467">
    <property type="entry name" value="His_kinase_dom"/>
</dbReference>
<dbReference type="CDD" id="cd00082">
    <property type="entry name" value="HisKA"/>
    <property type="match status" value="1"/>
</dbReference>
<keyword evidence="10" id="KW-0902">Two-component regulatory system</keyword>
<dbReference type="Gene3D" id="3.30.450.20">
    <property type="entry name" value="PAS domain"/>
    <property type="match status" value="1"/>
</dbReference>
<evidence type="ECO:0000259" key="13">
    <source>
        <dbReference type="PROSITE" id="PS50109"/>
    </source>
</evidence>
<comment type="subcellular location">
    <subcellularLocation>
        <location evidence="2">Membrane</location>
        <topology evidence="2">Multi-pass membrane protein</topology>
    </subcellularLocation>
</comment>
<dbReference type="SMART" id="SM00388">
    <property type="entry name" value="HisKA"/>
    <property type="match status" value="1"/>
</dbReference>
<dbReference type="RefSeq" id="WP_187079677.1">
    <property type="nucleotide sequence ID" value="NZ_JACORU010000001.1"/>
</dbReference>
<keyword evidence="6" id="KW-0547">Nucleotide-binding</keyword>
<comment type="catalytic activity">
    <reaction evidence="1">
        <text>ATP + protein L-histidine = ADP + protein N-phospho-L-histidine.</text>
        <dbReference type="EC" id="2.7.13.3"/>
    </reaction>
</comment>
<keyword evidence="8" id="KW-0067">ATP-binding</keyword>
<evidence type="ECO:0000256" key="12">
    <source>
        <dbReference type="SAM" id="Phobius"/>
    </source>
</evidence>
<feature type="transmembrane region" description="Helical" evidence="12">
    <location>
        <begin position="132"/>
        <end position="157"/>
    </location>
</feature>
<dbReference type="Proteomes" id="UP000596827">
    <property type="component" value="Unassembled WGS sequence"/>
</dbReference>
<dbReference type="GO" id="GO:0016020">
    <property type="term" value="C:membrane"/>
    <property type="evidence" value="ECO:0007669"/>
    <property type="project" value="UniProtKB-SubCell"/>
</dbReference>
<keyword evidence="5 12" id="KW-0812">Transmembrane</keyword>
<organism evidence="15 16">
    <name type="scientific">Ramlibacter albus</name>
    <dbReference type="NCBI Taxonomy" id="2079448"/>
    <lineage>
        <taxon>Bacteria</taxon>
        <taxon>Pseudomonadati</taxon>
        <taxon>Pseudomonadota</taxon>
        <taxon>Betaproteobacteria</taxon>
        <taxon>Burkholderiales</taxon>
        <taxon>Comamonadaceae</taxon>
        <taxon>Ramlibacter</taxon>
    </lineage>
</organism>
<dbReference type="GO" id="GO:0000155">
    <property type="term" value="F:phosphorelay sensor kinase activity"/>
    <property type="evidence" value="ECO:0007669"/>
    <property type="project" value="InterPro"/>
</dbReference>
<evidence type="ECO:0000256" key="8">
    <source>
        <dbReference type="ARBA" id="ARBA00022840"/>
    </source>
</evidence>